<feature type="domain" description="Zinc finger DksA/TraR C4-type" evidence="5">
    <location>
        <begin position="90"/>
        <end position="125"/>
    </location>
</feature>
<feature type="zinc finger region" description="dksA C4-type" evidence="4">
    <location>
        <begin position="95"/>
        <end position="119"/>
    </location>
</feature>
<keyword evidence="3" id="KW-0862">Zinc</keyword>
<evidence type="ECO:0000256" key="1">
    <source>
        <dbReference type="ARBA" id="ARBA00022723"/>
    </source>
</evidence>
<evidence type="ECO:0000256" key="4">
    <source>
        <dbReference type="PROSITE-ProRule" id="PRU00510"/>
    </source>
</evidence>
<evidence type="ECO:0000256" key="2">
    <source>
        <dbReference type="ARBA" id="ARBA00022771"/>
    </source>
</evidence>
<sequence length="127" mass="14056">MSSITMPKPSPYADVADQLPRLRGMLEEHRRFRLDQLAQLTTQHPAGGRHVDTLDASADIARVEVSAAVEAAARQALDDIDGALTRMNLGRYGCCARCHAPIPLERLLAIPQASLCMDCQRRAEHRR</sequence>
<proteinExistence type="predicted"/>
<dbReference type="AlphaFoldDB" id="A0A8J3X079"/>
<dbReference type="PANTHER" id="PTHR33823">
    <property type="entry name" value="RNA POLYMERASE-BINDING TRANSCRIPTION FACTOR DKSA-RELATED"/>
    <property type="match status" value="1"/>
</dbReference>
<organism evidence="6 7">
    <name type="scientific">Planosporangium mesophilum</name>
    <dbReference type="NCBI Taxonomy" id="689768"/>
    <lineage>
        <taxon>Bacteria</taxon>
        <taxon>Bacillati</taxon>
        <taxon>Actinomycetota</taxon>
        <taxon>Actinomycetes</taxon>
        <taxon>Micromonosporales</taxon>
        <taxon>Micromonosporaceae</taxon>
        <taxon>Planosporangium</taxon>
    </lineage>
</organism>
<dbReference type="Pfam" id="PF01258">
    <property type="entry name" value="zf-dskA_traR"/>
    <property type="match status" value="1"/>
</dbReference>
<dbReference type="Gene3D" id="1.20.120.910">
    <property type="entry name" value="DksA, coiled-coil domain"/>
    <property type="match status" value="1"/>
</dbReference>
<name>A0A8J3X079_9ACTN</name>
<dbReference type="Proteomes" id="UP000599074">
    <property type="component" value="Unassembled WGS sequence"/>
</dbReference>
<keyword evidence="1" id="KW-0479">Metal-binding</keyword>
<dbReference type="SUPFAM" id="SSF57716">
    <property type="entry name" value="Glucocorticoid receptor-like (DNA-binding domain)"/>
    <property type="match status" value="1"/>
</dbReference>
<evidence type="ECO:0000259" key="5">
    <source>
        <dbReference type="Pfam" id="PF01258"/>
    </source>
</evidence>
<keyword evidence="7" id="KW-1185">Reference proteome</keyword>
<comment type="caution">
    <text evidence="6">The sequence shown here is derived from an EMBL/GenBank/DDBJ whole genome shotgun (WGS) entry which is preliminary data.</text>
</comment>
<evidence type="ECO:0000256" key="3">
    <source>
        <dbReference type="ARBA" id="ARBA00022833"/>
    </source>
</evidence>
<evidence type="ECO:0000313" key="6">
    <source>
        <dbReference type="EMBL" id="GII23105.1"/>
    </source>
</evidence>
<dbReference type="RefSeq" id="WP_168115724.1">
    <property type="nucleotide sequence ID" value="NZ_BOON01000024.1"/>
</dbReference>
<dbReference type="PANTHER" id="PTHR33823:SF4">
    <property type="entry name" value="GENERAL STRESS PROTEIN 16O"/>
    <property type="match status" value="1"/>
</dbReference>
<protein>
    <recommendedName>
        <fullName evidence="5">Zinc finger DksA/TraR C4-type domain-containing protein</fullName>
    </recommendedName>
</protein>
<dbReference type="GO" id="GO:0008270">
    <property type="term" value="F:zinc ion binding"/>
    <property type="evidence" value="ECO:0007669"/>
    <property type="project" value="UniProtKB-KW"/>
</dbReference>
<keyword evidence="2" id="KW-0863">Zinc-finger</keyword>
<dbReference type="PROSITE" id="PS51128">
    <property type="entry name" value="ZF_DKSA_2"/>
    <property type="match status" value="1"/>
</dbReference>
<dbReference type="InterPro" id="IPR000962">
    <property type="entry name" value="Znf_DskA_TraR"/>
</dbReference>
<evidence type="ECO:0000313" key="7">
    <source>
        <dbReference type="Proteomes" id="UP000599074"/>
    </source>
</evidence>
<accession>A0A8J3X079</accession>
<reference evidence="6" key="1">
    <citation type="submission" date="2021-01" db="EMBL/GenBank/DDBJ databases">
        <title>Whole genome shotgun sequence of Planosporangium mesophilum NBRC 109066.</title>
        <authorList>
            <person name="Komaki H."/>
            <person name="Tamura T."/>
        </authorList>
    </citation>
    <scope>NUCLEOTIDE SEQUENCE</scope>
    <source>
        <strain evidence="6">NBRC 109066</strain>
    </source>
</reference>
<dbReference type="EMBL" id="BOON01000024">
    <property type="protein sequence ID" value="GII23105.1"/>
    <property type="molecule type" value="Genomic_DNA"/>
</dbReference>
<gene>
    <name evidence="6" type="ORF">Pme01_27020</name>
</gene>